<dbReference type="RefSeq" id="WP_264600719.1">
    <property type="nucleotide sequence ID" value="NZ_JAOQNS010000003.1"/>
</dbReference>
<reference evidence="2" key="1">
    <citation type="submission" date="2023-07" db="EMBL/GenBank/DDBJ databases">
        <title>Genome sequencing of Purple Non-Sulfur Bacteria from various extreme environments.</title>
        <authorList>
            <person name="Mayer M."/>
        </authorList>
    </citation>
    <scope>NUCLEOTIDE SEQUENCE [LARGE SCALE GENOMIC DNA]</scope>
    <source>
        <strain evidence="2">DSM 17935</strain>
    </source>
</reference>
<dbReference type="Pfam" id="PF10098">
    <property type="entry name" value="DUF2336"/>
    <property type="match status" value="1"/>
</dbReference>
<protein>
    <submittedName>
        <fullName evidence="1">Uncharacterized protein (DUF2336 family)</fullName>
    </submittedName>
</protein>
<evidence type="ECO:0000313" key="2">
    <source>
        <dbReference type="Proteomes" id="UP001209755"/>
    </source>
</evidence>
<keyword evidence="2" id="KW-1185">Reference proteome</keyword>
<accession>A0ABT3H9N5</accession>
<dbReference type="InterPro" id="IPR019285">
    <property type="entry name" value="DUF2336"/>
</dbReference>
<dbReference type="Proteomes" id="UP001209755">
    <property type="component" value="Unassembled WGS sequence"/>
</dbReference>
<gene>
    <name evidence="1" type="ORF">M2319_001391</name>
</gene>
<evidence type="ECO:0000313" key="1">
    <source>
        <dbReference type="EMBL" id="MCW2307069.1"/>
    </source>
</evidence>
<comment type="caution">
    <text evidence="1">The sequence shown here is derived from an EMBL/GenBank/DDBJ whole genome shotgun (WGS) entry which is preliminary data.</text>
</comment>
<proteinExistence type="predicted"/>
<name>A0ABT3H9N5_9HYPH</name>
<sequence>MAGVSLLEEMTQLAAQPSDESRRALLRNLTDLFDAETPEARDHTKNLFEEVVSRVIDDVAVEIRAEVSERLSKIDQSPRNLMLRLANDDATVAAPVLRNSEVLTDQDLIRIAEKKGQDHLMAISRRKALSERVTDILVARGETQVLHSVTRNVGARFSEATFETLIERSEGDDELQSNIVERSDLTEPLANRLRPFLSEMLKEKLNEAQLKASDTTFNAAVSSTVLRVENKLKARQRARLEIRVMAAEVEKGERDLGTTVEALCKADRALDVASLILTLSDLHGIDATKTIFKREPGPIAVLCKNAGIPTRAFAAIVRLRRKRLKLDNAESAKEVALYEALKETDARRAVHFLKLRNASA</sequence>
<dbReference type="EMBL" id="JAOQNS010000003">
    <property type="protein sequence ID" value="MCW2307069.1"/>
    <property type="molecule type" value="Genomic_DNA"/>
</dbReference>
<organism evidence="1 2">
    <name type="scientific">Rhodobium gokarnense</name>
    <dbReference type="NCBI Taxonomy" id="364296"/>
    <lineage>
        <taxon>Bacteria</taxon>
        <taxon>Pseudomonadati</taxon>
        <taxon>Pseudomonadota</taxon>
        <taxon>Alphaproteobacteria</taxon>
        <taxon>Hyphomicrobiales</taxon>
        <taxon>Rhodobiaceae</taxon>
        <taxon>Rhodobium</taxon>
    </lineage>
</organism>